<dbReference type="AlphaFoldDB" id="A4BRN4"/>
<dbReference type="Pfam" id="PF09335">
    <property type="entry name" value="VTT_dom"/>
    <property type="match status" value="1"/>
</dbReference>
<evidence type="ECO:0000256" key="4">
    <source>
        <dbReference type="ARBA" id="ARBA00022989"/>
    </source>
</evidence>
<feature type="transmembrane region" description="Helical" evidence="6">
    <location>
        <begin position="51"/>
        <end position="74"/>
    </location>
</feature>
<gene>
    <name evidence="8" type="ORF">NB231_02523</name>
</gene>
<dbReference type="EMBL" id="AAOF01000007">
    <property type="protein sequence ID" value="EAR21605.1"/>
    <property type="molecule type" value="Genomic_DNA"/>
</dbReference>
<evidence type="ECO:0000313" key="8">
    <source>
        <dbReference type="EMBL" id="EAR21605.1"/>
    </source>
</evidence>
<keyword evidence="9" id="KW-1185">Reference proteome</keyword>
<evidence type="ECO:0000256" key="1">
    <source>
        <dbReference type="ARBA" id="ARBA00004651"/>
    </source>
</evidence>
<dbReference type="Proteomes" id="UP000003374">
    <property type="component" value="Unassembled WGS sequence"/>
</dbReference>
<comment type="caution">
    <text evidence="8">The sequence shown here is derived from an EMBL/GenBank/DDBJ whole genome shotgun (WGS) entry which is preliminary data.</text>
</comment>
<feature type="transmembrane region" description="Helical" evidence="6">
    <location>
        <begin position="175"/>
        <end position="196"/>
    </location>
</feature>
<evidence type="ECO:0000313" key="9">
    <source>
        <dbReference type="Proteomes" id="UP000003374"/>
    </source>
</evidence>
<sequence>MRTMLSWIADMISNMGYPGIMLLMFLASLFPPIPSEVVMPLAGFAAARGELSLAGVTVAGTVGSVLGVLPWYFAGRQFGEERLKVWADRHGRWLTVTPGGIDKALRWFDRQDGKAVLFGRLIPTSRVLVSVPAGFACMRMPRFLLYSSIGTLLCSGLLAGAGYLLQNHYHLVADYVGPLSIAILVSIVLVYIYRVATYPRQVRSRR</sequence>
<evidence type="ECO:0000259" key="7">
    <source>
        <dbReference type="Pfam" id="PF09335"/>
    </source>
</evidence>
<evidence type="ECO:0000256" key="2">
    <source>
        <dbReference type="ARBA" id="ARBA00022475"/>
    </source>
</evidence>
<dbReference type="PANTHER" id="PTHR42709">
    <property type="entry name" value="ALKALINE PHOSPHATASE LIKE PROTEIN"/>
    <property type="match status" value="1"/>
</dbReference>
<dbReference type="HOGENOM" id="CLU_044208_1_1_6"/>
<feature type="domain" description="VTT" evidence="7">
    <location>
        <begin position="33"/>
        <end position="163"/>
    </location>
</feature>
<evidence type="ECO:0000256" key="5">
    <source>
        <dbReference type="ARBA" id="ARBA00023136"/>
    </source>
</evidence>
<organism evidence="8 9">
    <name type="scientific">Nitrococcus mobilis Nb-231</name>
    <dbReference type="NCBI Taxonomy" id="314278"/>
    <lineage>
        <taxon>Bacteria</taxon>
        <taxon>Pseudomonadati</taxon>
        <taxon>Pseudomonadota</taxon>
        <taxon>Gammaproteobacteria</taxon>
        <taxon>Chromatiales</taxon>
        <taxon>Ectothiorhodospiraceae</taxon>
        <taxon>Nitrococcus</taxon>
    </lineage>
</organism>
<keyword evidence="3 6" id="KW-0812">Transmembrane</keyword>
<dbReference type="PANTHER" id="PTHR42709:SF6">
    <property type="entry name" value="UNDECAPRENYL PHOSPHATE TRANSPORTER A"/>
    <property type="match status" value="1"/>
</dbReference>
<protein>
    <submittedName>
        <fullName evidence="8">DedA family protein</fullName>
    </submittedName>
</protein>
<proteinExistence type="predicted"/>
<accession>A4BRN4</accession>
<feature type="transmembrane region" description="Helical" evidence="6">
    <location>
        <begin position="143"/>
        <end position="163"/>
    </location>
</feature>
<reference evidence="8 9" key="1">
    <citation type="submission" date="2006-02" db="EMBL/GenBank/DDBJ databases">
        <authorList>
            <person name="Waterbury J."/>
            <person name="Ferriera S."/>
            <person name="Johnson J."/>
            <person name="Kravitz S."/>
            <person name="Halpern A."/>
            <person name="Remington K."/>
            <person name="Beeson K."/>
            <person name="Tran B."/>
            <person name="Rogers Y.-H."/>
            <person name="Friedman R."/>
            <person name="Venter J.C."/>
        </authorList>
    </citation>
    <scope>NUCLEOTIDE SEQUENCE [LARGE SCALE GENOMIC DNA]</scope>
    <source>
        <strain evidence="8 9">Nb-231</strain>
    </source>
</reference>
<dbReference type="InterPro" id="IPR051311">
    <property type="entry name" value="DedA_domain"/>
</dbReference>
<evidence type="ECO:0000256" key="6">
    <source>
        <dbReference type="SAM" id="Phobius"/>
    </source>
</evidence>
<dbReference type="InterPro" id="IPR032816">
    <property type="entry name" value="VTT_dom"/>
</dbReference>
<comment type="subcellular location">
    <subcellularLocation>
        <location evidence="1">Cell membrane</location>
        <topology evidence="1">Multi-pass membrane protein</topology>
    </subcellularLocation>
</comment>
<evidence type="ECO:0000256" key="3">
    <source>
        <dbReference type="ARBA" id="ARBA00022692"/>
    </source>
</evidence>
<keyword evidence="5 6" id="KW-0472">Membrane</keyword>
<keyword evidence="2" id="KW-1003">Cell membrane</keyword>
<keyword evidence="4 6" id="KW-1133">Transmembrane helix</keyword>
<name>A4BRN4_9GAMM</name>
<dbReference type="STRING" id="314278.NB231_02523"/>
<dbReference type="eggNOG" id="COG0586">
    <property type="taxonomic scope" value="Bacteria"/>
</dbReference>
<dbReference type="GO" id="GO:0005886">
    <property type="term" value="C:plasma membrane"/>
    <property type="evidence" value="ECO:0007669"/>
    <property type="project" value="UniProtKB-SubCell"/>
</dbReference>